<protein>
    <submittedName>
        <fullName evidence="5">Uncharacterized protein</fullName>
    </submittedName>
</protein>
<reference evidence="5" key="1">
    <citation type="submission" date="2020-03" db="EMBL/GenBank/DDBJ databases">
        <authorList>
            <person name="Weist P."/>
        </authorList>
    </citation>
    <scope>NUCLEOTIDE SEQUENCE</scope>
</reference>
<dbReference type="Proteomes" id="UP001153269">
    <property type="component" value="Unassembled WGS sequence"/>
</dbReference>
<evidence type="ECO:0000256" key="2">
    <source>
        <dbReference type="ARBA" id="ARBA00023002"/>
    </source>
</evidence>
<organism evidence="5 6">
    <name type="scientific">Pleuronectes platessa</name>
    <name type="common">European plaice</name>
    <dbReference type="NCBI Taxonomy" id="8262"/>
    <lineage>
        <taxon>Eukaryota</taxon>
        <taxon>Metazoa</taxon>
        <taxon>Chordata</taxon>
        <taxon>Craniata</taxon>
        <taxon>Vertebrata</taxon>
        <taxon>Euteleostomi</taxon>
        <taxon>Actinopterygii</taxon>
        <taxon>Neopterygii</taxon>
        <taxon>Teleostei</taxon>
        <taxon>Neoteleostei</taxon>
        <taxon>Acanthomorphata</taxon>
        <taxon>Carangaria</taxon>
        <taxon>Pleuronectiformes</taxon>
        <taxon>Pleuronectoidei</taxon>
        <taxon>Pleuronectidae</taxon>
        <taxon>Pleuronectes</taxon>
    </lineage>
</organism>
<dbReference type="InterPro" id="IPR012864">
    <property type="entry name" value="PCO/ADO"/>
</dbReference>
<dbReference type="GO" id="GO:0046872">
    <property type="term" value="F:metal ion binding"/>
    <property type="evidence" value="ECO:0007669"/>
    <property type="project" value="UniProtKB-KW"/>
</dbReference>
<dbReference type="EMBL" id="CADEAL010000218">
    <property type="protein sequence ID" value="CAB1416587.1"/>
    <property type="molecule type" value="Genomic_DNA"/>
</dbReference>
<dbReference type="GO" id="GO:0016702">
    <property type="term" value="F:oxidoreductase activity, acting on single donors with incorporation of molecular oxygen, incorporation of two atoms of oxygen"/>
    <property type="evidence" value="ECO:0007669"/>
    <property type="project" value="InterPro"/>
</dbReference>
<evidence type="ECO:0000256" key="3">
    <source>
        <dbReference type="ARBA" id="ARBA00023004"/>
    </source>
</evidence>
<evidence type="ECO:0000256" key="1">
    <source>
        <dbReference type="ARBA" id="ARBA00022723"/>
    </source>
</evidence>
<sequence>MNGGGCKRSKDSYPADERIVQLPTVFLADVSATQSELISPVTGKSLPGKASRAPGRRGSRASPVTYVHICGTEVFSMGVFLLRPGTSIPLHDHPDMNGNLRSC</sequence>
<keyword evidence="3" id="KW-0408">Iron</keyword>
<keyword evidence="2" id="KW-0560">Oxidoreductase</keyword>
<keyword evidence="1" id="KW-0479">Metal-binding</keyword>
<feature type="region of interest" description="Disordered" evidence="4">
    <location>
        <begin position="38"/>
        <end position="60"/>
    </location>
</feature>
<gene>
    <name evidence="5" type="ORF">PLEPLA_LOCUS4378</name>
</gene>
<dbReference type="AlphaFoldDB" id="A0A9N7TPE0"/>
<keyword evidence="6" id="KW-1185">Reference proteome</keyword>
<dbReference type="Pfam" id="PF07847">
    <property type="entry name" value="PCO_ADO"/>
    <property type="match status" value="1"/>
</dbReference>
<name>A0A9N7TPE0_PLEPL</name>
<accession>A0A9N7TPE0</accession>
<proteinExistence type="predicted"/>
<evidence type="ECO:0000313" key="6">
    <source>
        <dbReference type="Proteomes" id="UP001153269"/>
    </source>
</evidence>
<evidence type="ECO:0000256" key="4">
    <source>
        <dbReference type="SAM" id="MobiDB-lite"/>
    </source>
</evidence>
<evidence type="ECO:0000313" key="5">
    <source>
        <dbReference type="EMBL" id="CAB1416587.1"/>
    </source>
</evidence>
<dbReference type="SUPFAM" id="SSF51182">
    <property type="entry name" value="RmlC-like cupins"/>
    <property type="match status" value="1"/>
</dbReference>
<comment type="caution">
    <text evidence="5">The sequence shown here is derived from an EMBL/GenBank/DDBJ whole genome shotgun (WGS) entry which is preliminary data.</text>
</comment>
<dbReference type="InterPro" id="IPR011051">
    <property type="entry name" value="RmlC_Cupin_sf"/>
</dbReference>